<reference evidence="1 2" key="1">
    <citation type="submission" date="2010-02" db="EMBL/GenBank/DDBJ databases">
        <authorList>
            <person name="Weinstock G."/>
            <person name="Sodergren E."/>
            <person name="Clifton S."/>
            <person name="Fulton L."/>
            <person name="Fulton B."/>
            <person name="Courtney L."/>
            <person name="Fronick C."/>
            <person name="Harrison M."/>
            <person name="Strong C."/>
            <person name="Farmer C."/>
            <person name="Delahaunty K."/>
            <person name="Markovic C."/>
            <person name="Hall O."/>
            <person name="Minx P."/>
            <person name="Tomlinson C."/>
            <person name="Mitreva M."/>
            <person name="Nelson J."/>
            <person name="Hou S."/>
            <person name="Wollam A."/>
            <person name="Pepin K.H."/>
            <person name="Johnson M."/>
            <person name="Bhonagiri V."/>
            <person name="Zhang X."/>
            <person name="Suruliraj S."/>
            <person name="Warren W."/>
            <person name="Chinwalla A."/>
            <person name="Mardis E.R."/>
            <person name="Wilson R.K."/>
        </authorList>
    </citation>
    <scope>NUCLEOTIDE SEQUENCE [LARGE SCALE GENOMIC DNA]</scope>
    <source>
        <strain evidence="1 2">ATCC 29315</strain>
    </source>
</reference>
<evidence type="ECO:0000313" key="1">
    <source>
        <dbReference type="EMBL" id="EFE50897.1"/>
    </source>
</evidence>
<gene>
    <name evidence="1" type="ORF">NEIELOOT_00248</name>
</gene>
<dbReference type="AlphaFoldDB" id="D4DMI0"/>
<comment type="caution">
    <text evidence="1">The sequence shown here is derived from an EMBL/GenBank/DDBJ whole genome shotgun (WGS) entry which is preliminary data.</text>
</comment>
<dbReference type="EMBL" id="ADBF01000006">
    <property type="protein sequence ID" value="EFE50897.1"/>
    <property type="molecule type" value="Genomic_DNA"/>
</dbReference>
<proteinExistence type="predicted"/>
<evidence type="ECO:0000313" key="2">
    <source>
        <dbReference type="Proteomes" id="UP000005536"/>
    </source>
</evidence>
<protein>
    <submittedName>
        <fullName evidence="1">Uncharacterized protein</fullName>
    </submittedName>
</protein>
<sequence>MQAVFATFAAGFHRVAVKNQYVFLVRFDGSGGVYRARARQ</sequence>
<organism evidence="1 2">
    <name type="scientific">Neisseria elongata subsp. glycolytica ATCC 29315</name>
    <dbReference type="NCBI Taxonomy" id="546263"/>
    <lineage>
        <taxon>Bacteria</taxon>
        <taxon>Pseudomonadati</taxon>
        <taxon>Pseudomonadota</taxon>
        <taxon>Betaproteobacteria</taxon>
        <taxon>Neisseriales</taxon>
        <taxon>Neisseriaceae</taxon>
        <taxon>Neisseria</taxon>
    </lineage>
</organism>
<name>D4DMI0_NEIEG</name>
<dbReference type="Proteomes" id="UP000005536">
    <property type="component" value="Unassembled WGS sequence"/>
</dbReference>
<accession>D4DMI0</accession>